<evidence type="ECO:0000313" key="4">
    <source>
        <dbReference type="Proteomes" id="UP000642107"/>
    </source>
</evidence>
<dbReference type="Pfam" id="PF03551">
    <property type="entry name" value="PadR"/>
    <property type="match status" value="1"/>
</dbReference>
<evidence type="ECO:0000256" key="1">
    <source>
        <dbReference type="SAM" id="MobiDB-lite"/>
    </source>
</evidence>
<name>A0ABR9DM23_9MICO</name>
<reference evidence="3 4" key="1">
    <citation type="submission" date="2020-09" db="EMBL/GenBank/DDBJ databases">
        <title>Flavimobilis rhizosphaerae sp. nov., isolated from rhizosphere soil of Spartina alterniflora.</title>
        <authorList>
            <person name="Hanqin C."/>
        </authorList>
    </citation>
    <scope>NUCLEOTIDE SEQUENCE [LARGE SCALE GENOMIC DNA]</scope>
    <source>
        <strain evidence="3 4">GY 10621</strain>
    </source>
</reference>
<dbReference type="InterPro" id="IPR005149">
    <property type="entry name" value="Tscrpt_reg_PadR_N"/>
</dbReference>
<evidence type="ECO:0000313" key="3">
    <source>
        <dbReference type="EMBL" id="MBD9698038.1"/>
    </source>
</evidence>
<comment type="caution">
    <text evidence="3">The sequence shown here is derived from an EMBL/GenBank/DDBJ whole genome shotgun (WGS) entry which is preliminary data.</text>
</comment>
<dbReference type="EMBL" id="JACZDF010000001">
    <property type="protein sequence ID" value="MBD9698038.1"/>
    <property type="molecule type" value="Genomic_DNA"/>
</dbReference>
<dbReference type="PANTHER" id="PTHR33169">
    <property type="entry name" value="PADR-FAMILY TRANSCRIPTIONAL REGULATOR"/>
    <property type="match status" value="1"/>
</dbReference>
<dbReference type="Proteomes" id="UP000642107">
    <property type="component" value="Unassembled WGS sequence"/>
</dbReference>
<proteinExistence type="predicted"/>
<protein>
    <submittedName>
        <fullName evidence="3">PadR family transcriptional regulator</fullName>
    </submittedName>
</protein>
<dbReference type="InterPro" id="IPR052509">
    <property type="entry name" value="Metal_resp_DNA-bind_regulator"/>
</dbReference>
<sequence length="134" mass="14567">MTDTTWPAEWLRGVLEPCVLHVLADGPTYGYAIAERLDELGLGRLKGGTLYPLLGRLETAGHVTVEWRAGDGGPGRKYYELTPDGRAALADARVRWRAFTTTTLAILAPDGAPPDGRDVPHPHPMRTPTTEVLP</sequence>
<organism evidence="3 4">
    <name type="scientific">Flavimobilis rhizosphaerae</name>
    <dbReference type="NCBI Taxonomy" id="2775421"/>
    <lineage>
        <taxon>Bacteria</taxon>
        <taxon>Bacillati</taxon>
        <taxon>Actinomycetota</taxon>
        <taxon>Actinomycetes</taxon>
        <taxon>Micrococcales</taxon>
        <taxon>Jonesiaceae</taxon>
        <taxon>Flavimobilis</taxon>
    </lineage>
</organism>
<dbReference type="Gene3D" id="1.10.10.10">
    <property type="entry name" value="Winged helix-like DNA-binding domain superfamily/Winged helix DNA-binding domain"/>
    <property type="match status" value="1"/>
</dbReference>
<dbReference type="SUPFAM" id="SSF46785">
    <property type="entry name" value="Winged helix' DNA-binding domain"/>
    <property type="match status" value="1"/>
</dbReference>
<feature type="region of interest" description="Disordered" evidence="1">
    <location>
        <begin position="107"/>
        <end position="134"/>
    </location>
</feature>
<dbReference type="PANTHER" id="PTHR33169:SF14">
    <property type="entry name" value="TRANSCRIPTIONAL REGULATOR RV3488"/>
    <property type="match status" value="1"/>
</dbReference>
<dbReference type="InterPro" id="IPR036390">
    <property type="entry name" value="WH_DNA-bd_sf"/>
</dbReference>
<feature type="domain" description="Transcription regulator PadR N-terminal" evidence="2">
    <location>
        <begin position="19"/>
        <end position="90"/>
    </location>
</feature>
<keyword evidence="4" id="KW-1185">Reference proteome</keyword>
<dbReference type="InterPro" id="IPR036388">
    <property type="entry name" value="WH-like_DNA-bd_sf"/>
</dbReference>
<dbReference type="RefSeq" id="WP_192276832.1">
    <property type="nucleotide sequence ID" value="NZ_JACZDF010000001.1"/>
</dbReference>
<evidence type="ECO:0000259" key="2">
    <source>
        <dbReference type="Pfam" id="PF03551"/>
    </source>
</evidence>
<accession>A0ABR9DM23</accession>
<gene>
    <name evidence="3" type="ORF">IGS67_00800</name>
</gene>